<dbReference type="Gene3D" id="3.40.50.1820">
    <property type="entry name" value="alpha/beta hydrolase"/>
    <property type="match status" value="1"/>
</dbReference>
<feature type="region of interest" description="Disordered" evidence="4">
    <location>
        <begin position="1"/>
        <end position="22"/>
    </location>
</feature>
<accession>A0A125SA14</accession>
<keyword evidence="2" id="KW-0732">Signal</keyword>
<dbReference type="Pfam" id="PF00561">
    <property type="entry name" value="Abhydrolase_1"/>
    <property type="match status" value="1"/>
</dbReference>
<gene>
    <name evidence="6" type="primary">tnmK1</name>
    <name evidence="7" type="ORF">AMK26_32035</name>
</gene>
<comment type="similarity">
    <text evidence="1">Belongs to the peptidase S33 family.</text>
</comment>
<dbReference type="GO" id="GO:0016787">
    <property type="term" value="F:hydrolase activity"/>
    <property type="evidence" value="ECO:0007669"/>
    <property type="project" value="UniProtKB-KW"/>
</dbReference>
<name>A0A125SA14_STRX0</name>
<dbReference type="EMBL" id="LIYH01000008">
    <property type="protein sequence ID" value="OKJ95194.1"/>
    <property type="molecule type" value="Genomic_DNA"/>
</dbReference>
<evidence type="ECO:0000313" key="7">
    <source>
        <dbReference type="EMBL" id="OKJ95194.1"/>
    </source>
</evidence>
<evidence type="ECO:0000259" key="5">
    <source>
        <dbReference type="Pfam" id="PF00561"/>
    </source>
</evidence>
<evidence type="ECO:0000256" key="3">
    <source>
        <dbReference type="ARBA" id="ARBA00022801"/>
    </source>
</evidence>
<dbReference type="OrthoDB" id="4447445at2"/>
<dbReference type="SMR" id="A0A125SA14"/>
<evidence type="ECO:0000256" key="1">
    <source>
        <dbReference type="ARBA" id="ARBA00010088"/>
    </source>
</evidence>
<dbReference type="PDB" id="8E19">
    <property type="method" value="X-ray"/>
    <property type="resolution" value="2.03 A"/>
    <property type="chains" value="A=1-484"/>
</dbReference>
<reference evidence="6" key="1">
    <citation type="journal article" date="2016" name="MBio">
        <title>Strain Prioritization and Genome Mining for Enediyne Natural Products.</title>
        <authorList>
            <person name="Yan X."/>
            <person name="Ge H."/>
            <person name="Huang T."/>
            <person name="Hindra"/>
            <person name="Yang D."/>
            <person name="Teng Q."/>
            <person name="Crnovcic I."/>
            <person name="Li X."/>
            <person name="Rudolf J.D."/>
            <person name="Lohman J.R."/>
            <person name="Gansemans Y."/>
            <person name="Zhu X."/>
            <person name="Huang Y."/>
            <person name="Zhao L.X."/>
            <person name="Jiang Y."/>
            <person name="Van Nieuwerburgh F."/>
            <person name="Rader C."/>
            <person name="Duan Y."/>
            <person name="Shen B."/>
        </authorList>
    </citation>
    <scope>NUCLEOTIDE SEQUENCE</scope>
    <source>
        <strain evidence="6">CB03234</strain>
    </source>
</reference>
<proteinExistence type="evidence at protein level"/>
<evidence type="ECO:0000256" key="4">
    <source>
        <dbReference type="SAM" id="MobiDB-lite"/>
    </source>
</evidence>
<dbReference type="SUPFAM" id="SSF53474">
    <property type="entry name" value="alpha/beta-Hydrolases"/>
    <property type="match status" value="1"/>
</dbReference>
<dbReference type="InterPro" id="IPR051601">
    <property type="entry name" value="Serine_prot/Carboxylest_S33"/>
</dbReference>
<dbReference type="ESTHER" id="strsp-TnmK1">
    <property type="family name" value="Tiancimycin-TnmK-Tripeptidase-HIP"/>
</dbReference>
<sequence>MTEHRSVRFSAPRPSWRPAGDDTPLAGLECATVTVPVDHARPDGPTLEVALARHPARSAGRRRGVLLVGPDDPGNPGTLLVPQLVRDLPADVLDGYDVVGFDHRFSGGSAPLSCGLTPDQWLWIFHRPQDVESEARFQRAVVERCFDAAGDVLPYLTSRDIARDMDVIRRALGEDRISYLGHSYGSYLGAVWTQMFGEHADRVVLDSVIDPSSVWRRMFLDYAVSCEAALERWAHWAAERDGELDLGRDAPTVRAALDALAGRADREPLPVAGMPVDGTMLRLFTMVLLSSDRAWGFLGDIVRAAVHGDEAAPSTLRALGAMFGRGKEESGAVAQLGVLCGDAAWPRDMEVYRRDLAGHGARHPFIGPAMAGPKAGAFWPVPPAEPVTVLGADNRAESVLLVQSEQDMFTPARGARRMRELLAHNTRLVTLAGAVQHRVFPFHGDPGVNRAAAAYLLTGKLPDTDLTLRAAAADGGPAGEGSPS</sequence>
<dbReference type="PDB" id="8E18">
    <property type="method" value="X-ray"/>
    <property type="resolution" value="1.14 A"/>
    <property type="chains" value="A=1-484"/>
</dbReference>
<evidence type="ECO:0007829" key="9">
    <source>
        <dbReference type="PDB" id="8E19"/>
    </source>
</evidence>
<dbReference type="RefSeq" id="WP_073759227.1">
    <property type="nucleotide sequence ID" value="NZ_LIYH01000008.1"/>
</dbReference>
<organism evidence="6">
    <name type="scientific">Streptomyces sp. (strain CB03234)</name>
    <dbReference type="NCBI Taxonomy" id="1703937"/>
    <lineage>
        <taxon>Bacteria</taxon>
        <taxon>Bacillati</taxon>
        <taxon>Actinomycetota</taxon>
        <taxon>Actinomycetes</taxon>
        <taxon>Kitasatosporales</taxon>
        <taxon>Streptomycetaceae</taxon>
        <taxon>Streptomyces</taxon>
    </lineage>
</organism>
<feature type="domain" description="AB hydrolase-1" evidence="5">
    <location>
        <begin position="74"/>
        <end position="429"/>
    </location>
</feature>
<dbReference type="STRING" id="1703937.AMK26_32035"/>
<dbReference type="InterPro" id="IPR000073">
    <property type="entry name" value="AB_hydrolase_1"/>
</dbReference>
<reference evidence="8 9" key="2">
    <citation type="journal article" date="2022" name="J. Am. Chem. Soc.">
        <title>Intramolecular C-C Bond Formation Links Anthraquinone and Enediyne Scaffolds in Tiancimycin Biosynthesis.</title>
        <authorList>
            <person name="Gui C."/>
            <person name="Kalkreuter E."/>
            <person name="Liu Y.C."/>
            <person name="Adhikari A."/>
            <person name="Teijaro C.N."/>
            <person name="Yang D."/>
            <person name="Chang C."/>
            <person name="Shen B."/>
        </authorList>
    </citation>
    <scope>X-RAY CRYSTALLOGRAPHY (1.14 ANGSTROMS)</scope>
</reference>
<dbReference type="InterPro" id="IPR029058">
    <property type="entry name" value="AB_hydrolase_fold"/>
</dbReference>
<evidence type="ECO:0007829" key="8">
    <source>
        <dbReference type="PDB" id="8E18"/>
    </source>
</evidence>
<evidence type="ECO:0000256" key="2">
    <source>
        <dbReference type="ARBA" id="ARBA00022729"/>
    </source>
</evidence>
<protein>
    <submittedName>
        <fullName evidence="6">Secreted hydrolase</fullName>
    </submittedName>
</protein>
<dbReference type="EMBL" id="KT716443">
    <property type="protein sequence ID" value="AME18010.1"/>
    <property type="molecule type" value="Genomic_DNA"/>
</dbReference>
<evidence type="ECO:0000313" key="6">
    <source>
        <dbReference type="EMBL" id="AME18010.1"/>
    </source>
</evidence>
<dbReference type="PANTHER" id="PTHR43248">
    <property type="entry name" value="2-SUCCINYL-6-HYDROXY-2,4-CYCLOHEXADIENE-1-CARBOXYLATE SYNTHASE"/>
    <property type="match status" value="1"/>
</dbReference>
<dbReference type="PANTHER" id="PTHR43248:SF29">
    <property type="entry name" value="TRIPEPTIDYL AMINOPEPTIDASE"/>
    <property type="match status" value="1"/>
</dbReference>
<keyword evidence="3 6" id="KW-0378">Hydrolase</keyword>
<dbReference type="AlphaFoldDB" id="A0A125SA14"/>
<keyword evidence="8 9" id="KW-0002">3D-structure</keyword>